<dbReference type="EMBL" id="JATN01000322">
    <property type="protein sequence ID" value="EUC54489.1"/>
    <property type="molecule type" value="Genomic_DNA"/>
</dbReference>
<dbReference type="GO" id="GO:0005524">
    <property type="term" value="F:ATP binding"/>
    <property type="evidence" value="ECO:0007669"/>
    <property type="project" value="UniProtKB-KW"/>
</dbReference>
<dbReference type="GO" id="GO:0000724">
    <property type="term" value="P:double-strand break repair via homologous recombination"/>
    <property type="evidence" value="ECO:0007669"/>
    <property type="project" value="TreeGrafter"/>
</dbReference>
<keyword evidence="5" id="KW-0413">Isomerase</keyword>
<gene>
    <name evidence="9" type="ORF">RSOL_052540</name>
</gene>
<evidence type="ECO:0000313" key="9">
    <source>
        <dbReference type="EMBL" id="EUC54489.1"/>
    </source>
</evidence>
<dbReference type="AlphaFoldDB" id="X8IZ46"/>
<evidence type="ECO:0000256" key="1">
    <source>
        <dbReference type="ARBA" id="ARBA00005446"/>
    </source>
</evidence>
<dbReference type="GO" id="GO:0009378">
    <property type="term" value="F:four-way junction helicase activity"/>
    <property type="evidence" value="ECO:0007669"/>
    <property type="project" value="TreeGrafter"/>
</dbReference>
<dbReference type="EC" id="5.6.2.4" evidence="7"/>
<dbReference type="InterPro" id="IPR011545">
    <property type="entry name" value="DEAD/DEAH_box_helicase_dom"/>
</dbReference>
<comment type="similarity">
    <text evidence="1">Belongs to the helicase family. RecQ subfamily.</text>
</comment>
<evidence type="ECO:0000313" key="10">
    <source>
        <dbReference type="Proteomes" id="UP000030108"/>
    </source>
</evidence>
<comment type="caution">
    <text evidence="9">The sequence shown here is derived from an EMBL/GenBank/DDBJ whole genome shotgun (WGS) entry which is preliminary data.</text>
</comment>
<name>X8IZ46_9AGAM</name>
<evidence type="ECO:0000256" key="5">
    <source>
        <dbReference type="ARBA" id="ARBA00023235"/>
    </source>
</evidence>
<dbReference type="OrthoDB" id="2995840at2759"/>
<keyword evidence="9" id="KW-0378">Hydrolase</keyword>
<feature type="non-terminal residue" evidence="9">
    <location>
        <position position="620"/>
    </location>
</feature>
<evidence type="ECO:0000259" key="8">
    <source>
        <dbReference type="PROSITE" id="PS51192"/>
    </source>
</evidence>
<dbReference type="PANTHER" id="PTHR13710">
    <property type="entry name" value="DNA HELICASE RECQ FAMILY MEMBER"/>
    <property type="match status" value="1"/>
</dbReference>
<dbReference type="Pfam" id="PF00271">
    <property type="entry name" value="Helicase_C"/>
    <property type="match status" value="1"/>
</dbReference>
<dbReference type="InterPro" id="IPR027417">
    <property type="entry name" value="P-loop_NTPase"/>
</dbReference>
<evidence type="ECO:0000256" key="4">
    <source>
        <dbReference type="ARBA" id="ARBA00023125"/>
    </source>
</evidence>
<evidence type="ECO:0000256" key="2">
    <source>
        <dbReference type="ARBA" id="ARBA00022741"/>
    </source>
</evidence>
<evidence type="ECO:0000256" key="6">
    <source>
        <dbReference type="ARBA" id="ARBA00034617"/>
    </source>
</evidence>
<feature type="domain" description="Helicase ATP-binding" evidence="8">
    <location>
        <begin position="46"/>
        <end position="228"/>
    </location>
</feature>
<keyword evidence="4" id="KW-0238">DNA-binding</keyword>
<dbReference type="GO" id="GO:0043138">
    <property type="term" value="F:3'-5' DNA helicase activity"/>
    <property type="evidence" value="ECO:0007669"/>
    <property type="project" value="UniProtKB-EC"/>
</dbReference>
<protein>
    <recommendedName>
        <fullName evidence="7">DNA 3'-5' helicase</fullName>
        <ecNumber evidence="7">5.6.2.4</ecNumber>
    </recommendedName>
</protein>
<sequence>MRNHIDSNSQGQQDLSLEIGSRAWYDHTLRTELGYPSLQPWQLDGTINICNGGDVICIVATGAGKSALIQGPIVARQAMGEKPVGIVVVPTKGLADDQARAAESKGIKALALHQDSVRAASEAHPRHNLFEEIRTGEWRLVFLSPEMLVSKRFSALLDDADFLQQIKLIVVDECHLVDEWKLFRTPYQHIKRLRNRVPSQVAWVALSATIASNEFQSISEGLGFLSGRYKLFKEPVDQPTIKYVPRFFQHPVSSMLDFSTIIPYNMRSINEIPITIIFANTISFGRSLRLYLTRLLPSFLTGRARKYLIRGFHGMSSADYRKCSINALKAGTETRVLMCTNTAAFGLDIQEVNKEAVRLQGQMETVMVDFANASLDLCPRQVACKHWGESFVQPAACCSLHSPASEDEEHKSELALRVRDAKQLTTQNRRSIPGPSKFPPINKNIVLPAIISLLKEWRLRAWQSVPTRRLHDPAELLLSNELLKHLAIRVRACTSRDIFNSIMQGWKELDSWGEKLYSVVEVMRGTAEEFMSELESQQEIEDNTMEMDTTQPEGNLENIQEPLVSANQHDVGMDGLNDVVMVSMAVQAENTQLHEIEDDIPPEGVRRSKRLRMSKANYST</sequence>
<dbReference type="InterPro" id="IPR001650">
    <property type="entry name" value="Helicase_C-like"/>
</dbReference>
<evidence type="ECO:0000256" key="3">
    <source>
        <dbReference type="ARBA" id="ARBA00022840"/>
    </source>
</evidence>
<keyword evidence="9" id="KW-0347">Helicase</keyword>
<keyword evidence="2" id="KW-0547">Nucleotide-binding</keyword>
<dbReference type="Pfam" id="PF00270">
    <property type="entry name" value="DEAD"/>
    <property type="match status" value="1"/>
</dbReference>
<dbReference type="Proteomes" id="UP000030108">
    <property type="component" value="Unassembled WGS sequence"/>
</dbReference>
<keyword evidence="3" id="KW-0067">ATP-binding</keyword>
<accession>X8IZ46</accession>
<dbReference type="SUPFAM" id="SSF52540">
    <property type="entry name" value="P-loop containing nucleoside triphosphate hydrolases"/>
    <property type="match status" value="2"/>
</dbReference>
<dbReference type="GO" id="GO:0005737">
    <property type="term" value="C:cytoplasm"/>
    <property type="evidence" value="ECO:0007669"/>
    <property type="project" value="TreeGrafter"/>
</dbReference>
<reference evidence="10" key="1">
    <citation type="journal article" date="2014" name="Genome Announc.">
        <title>Draft genome sequence of the plant-pathogenic soil fungus Rhizoctonia solani anastomosis group 3 strain Rhs1AP.</title>
        <authorList>
            <person name="Cubeta M.A."/>
            <person name="Thomas E."/>
            <person name="Dean R.A."/>
            <person name="Jabaji S."/>
            <person name="Neate S.M."/>
            <person name="Tavantzis S."/>
            <person name="Toda T."/>
            <person name="Vilgalys R."/>
            <person name="Bharathan N."/>
            <person name="Fedorova-Abrams N."/>
            <person name="Pakala S.B."/>
            <person name="Pakala S.M."/>
            <person name="Zafar N."/>
            <person name="Joardar V."/>
            <person name="Losada L."/>
            <person name="Nierman W.C."/>
        </authorList>
    </citation>
    <scope>NUCLEOTIDE SEQUENCE [LARGE SCALE GENOMIC DNA]</scope>
    <source>
        <strain evidence="10">AG-3</strain>
    </source>
</reference>
<proteinExistence type="inferred from homology"/>
<dbReference type="Gene3D" id="3.40.50.300">
    <property type="entry name" value="P-loop containing nucleotide triphosphate hydrolases"/>
    <property type="match status" value="2"/>
</dbReference>
<dbReference type="GO" id="GO:0003677">
    <property type="term" value="F:DNA binding"/>
    <property type="evidence" value="ECO:0007669"/>
    <property type="project" value="UniProtKB-KW"/>
</dbReference>
<dbReference type="PANTHER" id="PTHR13710:SF105">
    <property type="entry name" value="ATP-DEPENDENT DNA HELICASE Q1"/>
    <property type="match status" value="1"/>
</dbReference>
<evidence type="ECO:0000256" key="7">
    <source>
        <dbReference type="ARBA" id="ARBA00034808"/>
    </source>
</evidence>
<dbReference type="PROSITE" id="PS51192">
    <property type="entry name" value="HELICASE_ATP_BIND_1"/>
    <property type="match status" value="1"/>
</dbReference>
<dbReference type="GO" id="GO:0005694">
    <property type="term" value="C:chromosome"/>
    <property type="evidence" value="ECO:0007669"/>
    <property type="project" value="TreeGrafter"/>
</dbReference>
<dbReference type="SMART" id="SM00487">
    <property type="entry name" value="DEXDc"/>
    <property type="match status" value="1"/>
</dbReference>
<comment type="catalytic activity">
    <reaction evidence="6">
        <text>Couples ATP hydrolysis with the unwinding of duplex DNA by translocating in the 3'-5' direction.</text>
        <dbReference type="EC" id="5.6.2.4"/>
    </reaction>
</comment>
<dbReference type="InterPro" id="IPR014001">
    <property type="entry name" value="Helicase_ATP-bd"/>
</dbReference>
<organism evidence="9 10">
    <name type="scientific">Rhizoctonia solani AG-3 Rhs1AP</name>
    <dbReference type="NCBI Taxonomy" id="1086054"/>
    <lineage>
        <taxon>Eukaryota</taxon>
        <taxon>Fungi</taxon>
        <taxon>Dikarya</taxon>
        <taxon>Basidiomycota</taxon>
        <taxon>Agaricomycotina</taxon>
        <taxon>Agaricomycetes</taxon>
        <taxon>Cantharellales</taxon>
        <taxon>Ceratobasidiaceae</taxon>
        <taxon>Rhizoctonia</taxon>
    </lineage>
</organism>